<dbReference type="Gene3D" id="3.90.180.10">
    <property type="entry name" value="Medium-chain alcohol dehydrogenases, catalytic domain"/>
    <property type="match status" value="1"/>
</dbReference>
<feature type="domain" description="Enoyl reductase (ER)" evidence="3">
    <location>
        <begin position="10"/>
        <end position="302"/>
    </location>
</feature>
<proteinExistence type="predicted"/>
<evidence type="ECO:0000259" key="3">
    <source>
        <dbReference type="SMART" id="SM00829"/>
    </source>
</evidence>
<dbReference type="SMART" id="SM00829">
    <property type="entry name" value="PKS_ER"/>
    <property type="match status" value="1"/>
</dbReference>
<comment type="caution">
    <text evidence="4">The sequence shown here is derived from an EMBL/GenBank/DDBJ whole genome shotgun (WGS) entry which is preliminary data.</text>
</comment>
<dbReference type="Pfam" id="PF13602">
    <property type="entry name" value="ADH_zinc_N_2"/>
    <property type="match status" value="1"/>
</dbReference>
<protein>
    <submittedName>
        <fullName evidence="4">NADP-dependent oxidoreductase</fullName>
        <ecNumber evidence="4">1.-.-.-</ecNumber>
    </submittedName>
</protein>
<dbReference type="Proteomes" id="UP001634747">
    <property type="component" value="Unassembled WGS sequence"/>
</dbReference>
<dbReference type="Pfam" id="PF08240">
    <property type="entry name" value="ADH_N"/>
    <property type="match status" value="1"/>
</dbReference>
<dbReference type="InterPro" id="IPR011032">
    <property type="entry name" value="GroES-like_sf"/>
</dbReference>
<dbReference type="PANTHER" id="PTHR48106">
    <property type="entry name" value="QUINONE OXIDOREDUCTASE PIG3-RELATED"/>
    <property type="match status" value="1"/>
</dbReference>
<dbReference type="EMBL" id="JBJYXY010000001">
    <property type="protein sequence ID" value="MFN2974218.1"/>
    <property type="molecule type" value="Genomic_DNA"/>
</dbReference>
<dbReference type="RefSeq" id="WP_263414212.1">
    <property type="nucleotide sequence ID" value="NZ_BAABBH010000001.1"/>
</dbReference>
<evidence type="ECO:0000256" key="2">
    <source>
        <dbReference type="ARBA" id="ARBA00023002"/>
    </source>
</evidence>
<dbReference type="InterPro" id="IPR020843">
    <property type="entry name" value="ER"/>
</dbReference>
<organism evidence="4 5">
    <name type="scientific">Terriglobus aquaticus</name>
    <dbReference type="NCBI Taxonomy" id="940139"/>
    <lineage>
        <taxon>Bacteria</taxon>
        <taxon>Pseudomonadati</taxon>
        <taxon>Acidobacteriota</taxon>
        <taxon>Terriglobia</taxon>
        <taxon>Terriglobales</taxon>
        <taxon>Acidobacteriaceae</taxon>
        <taxon>Terriglobus</taxon>
    </lineage>
</organism>
<keyword evidence="1" id="KW-0521">NADP</keyword>
<dbReference type="EC" id="1.-.-.-" evidence="4"/>
<dbReference type="SUPFAM" id="SSF51735">
    <property type="entry name" value="NAD(P)-binding Rossmann-fold domains"/>
    <property type="match status" value="1"/>
</dbReference>
<dbReference type="InterPro" id="IPR013154">
    <property type="entry name" value="ADH-like_N"/>
</dbReference>
<sequence>MKAVVLEEFGGPEKLLYKTDVPDPEISDDEVLIATAASSVNPVDYKVRGSGEIAGMMGVSLPAILGRDVSGLVHRIGSRVAGVAVGDRVIALTNSTYASLVKVPATDITHIPEGVDTVDAAALPLVTLTGDQLIREACALQPGQTVLVTGALGSVGRSAVHSAKTLGAKVIAGVRKKQIDKAQTLGVDGVVALDDDEAMQNLGQFDAVADTVGGETATKLLNHVREGGVFGSLLGPVAGSELHPGVRVSPMRAHPDPQRLKAFAEDLRDGKFTLPIATRFPLEQAGEAQAYAQKGADGKVLLLAL</sequence>
<name>A0ABW9KFK0_9BACT</name>
<evidence type="ECO:0000313" key="5">
    <source>
        <dbReference type="Proteomes" id="UP001634747"/>
    </source>
</evidence>
<accession>A0ABW9KFK0</accession>
<dbReference type="Gene3D" id="3.40.50.720">
    <property type="entry name" value="NAD(P)-binding Rossmann-like Domain"/>
    <property type="match status" value="1"/>
</dbReference>
<evidence type="ECO:0000256" key="1">
    <source>
        <dbReference type="ARBA" id="ARBA00022857"/>
    </source>
</evidence>
<keyword evidence="2 4" id="KW-0560">Oxidoreductase</keyword>
<dbReference type="CDD" id="cd05289">
    <property type="entry name" value="MDR_like_2"/>
    <property type="match status" value="1"/>
</dbReference>
<dbReference type="SUPFAM" id="SSF50129">
    <property type="entry name" value="GroES-like"/>
    <property type="match status" value="1"/>
</dbReference>
<dbReference type="GO" id="GO:0016491">
    <property type="term" value="F:oxidoreductase activity"/>
    <property type="evidence" value="ECO:0007669"/>
    <property type="project" value="UniProtKB-KW"/>
</dbReference>
<dbReference type="PANTHER" id="PTHR48106:SF13">
    <property type="entry name" value="QUINONE OXIDOREDUCTASE-RELATED"/>
    <property type="match status" value="1"/>
</dbReference>
<keyword evidence="5" id="KW-1185">Reference proteome</keyword>
<dbReference type="InterPro" id="IPR036291">
    <property type="entry name" value="NAD(P)-bd_dom_sf"/>
</dbReference>
<evidence type="ECO:0000313" key="4">
    <source>
        <dbReference type="EMBL" id="MFN2974218.1"/>
    </source>
</evidence>
<gene>
    <name evidence="4" type="ORF">ACK2TP_00440</name>
</gene>
<reference evidence="4 5" key="1">
    <citation type="submission" date="2024-12" db="EMBL/GenBank/DDBJ databases">
        <authorList>
            <person name="Lee Y."/>
        </authorList>
    </citation>
    <scope>NUCLEOTIDE SEQUENCE [LARGE SCALE GENOMIC DNA]</scope>
    <source>
        <strain evidence="4 5">03SUJ4</strain>
    </source>
</reference>